<dbReference type="InterPro" id="IPR013324">
    <property type="entry name" value="RNA_pol_sigma_r3/r4-like"/>
</dbReference>
<feature type="domain" description="RNA polymerase sigma-70 region 4" evidence="7">
    <location>
        <begin position="203"/>
        <end position="251"/>
    </location>
</feature>
<dbReference type="CDD" id="cd06171">
    <property type="entry name" value="Sigma70_r4"/>
    <property type="match status" value="1"/>
</dbReference>
<dbReference type="PRINTS" id="PR00046">
    <property type="entry name" value="SIGMA70FCT"/>
</dbReference>
<dbReference type="Gene3D" id="1.20.120.1810">
    <property type="match status" value="1"/>
</dbReference>
<dbReference type="InterPro" id="IPR014284">
    <property type="entry name" value="RNA_pol_sigma-70_dom"/>
</dbReference>
<accession>A0ABS1C6L6</accession>
<dbReference type="SUPFAM" id="SSF88659">
    <property type="entry name" value="Sigma3 and sigma4 domains of RNA polymerase sigma factors"/>
    <property type="match status" value="2"/>
</dbReference>
<dbReference type="NCBIfam" id="TIGR01636">
    <property type="entry name" value="phage_rinA"/>
    <property type="match status" value="1"/>
</dbReference>
<dbReference type="Pfam" id="PF04542">
    <property type="entry name" value="Sigma70_r2"/>
    <property type="match status" value="1"/>
</dbReference>
<reference evidence="8 9" key="1">
    <citation type="submission" date="2020-09" db="EMBL/GenBank/DDBJ databases">
        <title>Parvimonas S3374 sp. nov.</title>
        <authorList>
            <person name="Buhl M."/>
        </authorList>
    </citation>
    <scope>NUCLEOTIDE SEQUENCE [LARGE SCALE GENOMIC DNA]</scope>
    <source>
        <strain evidence="8 9">S3374</strain>
    </source>
</reference>
<dbReference type="InterPro" id="IPR036388">
    <property type="entry name" value="WH-like_DNA-bd_sf"/>
</dbReference>
<sequence>MKKKGYNKPDSEKIKALFREYFENPTPQLRDKLIEKNLYMAEILAKKYVNRGIDYDDLFQVASLGLIYAIDRYDISKGFEFSSFAMPTIVGEIKRYFRDKGWVIRVPRRIQENSKKVNNAKYHLTQELGRTPTIKDIADYVELSEEDVLEIMEASKVYTPQSLDQSFENSDSEDKDTNLIDIVGEDDKEFDFVDNQDFIKKTLTKLTEVEKQIILGRYFEEKTQVALAKELNISQMTVSRLEKKALAKFREELNM</sequence>
<proteinExistence type="predicted"/>
<evidence type="ECO:0000256" key="4">
    <source>
        <dbReference type="ARBA" id="ARBA00023163"/>
    </source>
</evidence>
<dbReference type="InterPro" id="IPR013325">
    <property type="entry name" value="RNA_pol_sigma_r2"/>
</dbReference>
<evidence type="ECO:0000259" key="7">
    <source>
        <dbReference type="Pfam" id="PF04545"/>
    </source>
</evidence>
<dbReference type="RefSeq" id="WP_068473269.1">
    <property type="nucleotide sequence ID" value="NZ_JACVDA010000001.1"/>
</dbReference>
<name>A0ABS1C6L6_9FIRM</name>
<evidence type="ECO:0000256" key="2">
    <source>
        <dbReference type="ARBA" id="ARBA00023082"/>
    </source>
</evidence>
<dbReference type="InterPro" id="IPR007624">
    <property type="entry name" value="RNA_pol_sigma70_r3"/>
</dbReference>
<feature type="domain" description="RNA polymerase sigma-70 region 3" evidence="5">
    <location>
        <begin position="112"/>
        <end position="177"/>
    </location>
</feature>
<keyword evidence="2" id="KW-0731">Sigma factor</keyword>
<dbReference type="InterPro" id="IPR007630">
    <property type="entry name" value="RNA_pol_sigma70_r4"/>
</dbReference>
<keyword evidence="4" id="KW-0804">Transcription</keyword>
<dbReference type="PANTHER" id="PTHR30385">
    <property type="entry name" value="SIGMA FACTOR F FLAGELLAR"/>
    <property type="match status" value="1"/>
</dbReference>
<evidence type="ECO:0000259" key="5">
    <source>
        <dbReference type="Pfam" id="PF04539"/>
    </source>
</evidence>
<evidence type="ECO:0000256" key="3">
    <source>
        <dbReference type="ARBA" id="ARBA00023125"/>
    </source>
</evidence>
<feature type="domain" description="RNA polymerase sigma-70 region 2" evidence="6">
    <location>
        <begin position="34"/>
        <end position="102"/>
    </location>
</feature>
<keyword evidence="9" id="KW-1185">Reference proteome</keyword>
<organism evidence="8 9">
    <name type="scientific">Parvimonas parva</name>
    <dbReference type="NCBI Taxonomy" id="2769485"/>
    <lineage>
        <taxon>Bacteria</taxon>
        <taxon>Bacillati</taxon>
        <taxon>Bacillota</taxon>
        <taxon>Tissierellia</taxon>
        <taxon>Tissierellales</taxon>
        <taxon>Peptoniphilaceae</taxon>
        <taxon>Parvimonas</taxon>
    </lineage>
</organism>
<dbReference type="EMBL" id="JACVDA010000001">
    <property type="protein sequence ID" value="MBK1467738.1"/>
    <property type="molecule type" value="Genomic_DNA"/>
</dbReference>
<dbReference type="Gene3D" id="1.10.10.10">
    <property type="entry name" value="Winged helix-like DNA-binding domain superfamily/Winged helix DNA-binding domain"/>
    <property type="match status" value="2"/>
</dbReference>
<evidence type="ECO:0000259" key="6">
    <source>
        <dbReference type="Pfam" id="PF04542"/>
    </source>
</evidence>
<dbReference type="Pfam" id="PF04545">
    <property type="entry name" value="Sigma70_r4"/>
    <property type="match status" value="1"/>
</dbReference>
<evidence type="ECO:0000313" key="9">
    <source>
        <dbReference type="Proteomes" id="UP000823123"/>
    </source>
</evidence>
<dbReference type="NCBIfam" id="TIGR02980">
    <property type="entry name" value="SigBFG"/>
    <property type="match status" value="1"/>
</dbReference>
<comment type="caution">
    <text evidence="8">The sequence shown here is derived from an EMBL/GenBank/DDBJ whole genome shotgun (WGS) entry which is preliminary data.</text>
</comment>
<evidence type="ECO:0000256" key="1">
    <source>
        <dbReference type="ARBA" id="ARBA00023015"/>
    </source>
</evidence>
<dbReference type="InterPro" id="IPR000943">
    <property type="entry name" value="RNA_pol_sigma70"/>
</dbReference>
<dbReference type="Pfam" id="PF04539">
    <property type="entry name" value="Sigma70_r3"/>
    <property type="match status" value="1"/>
</dbReference>
<gene>
    <name evidence="8" type="ORF">IBJ83_00170</name>
</gene>
<keyword evidence="3" id="KW-0238">DNA-binding</keyword>
<dbReference type="InterPro" id="IPR014322">
    <property type="entry name" value="RNA_pol_sigma-B/F/G"/>
</dbReference>
<dbReference type="NCBIfam" id="TIGR02937">
    <property type="entry name" value="sigma70-ECF"/>
    <property type="match status" value="1"/>
</dbReference>
<dbReference type="PANTHER" id="PTHR30385:SF4">
    <property type="entry name" value="RNA POLYMERASE SIGMA-E FACTOR"/>
    <property type="match status" value="1"/>
</dbReference>
<dbReference type="InterPro" id="IPR006523">
    <property type="entry name" value="RinA"/>
</dbReference>
<dbReference type="SUPFAM" id="SSF88946">
    <property type="entry name" value="Sigma2 domain of RNA polymerase sigma factors"/>
    <property type="match status" value="1"/>
</dbReference>
<dbReference type="Proteomes" id="UP000823123">
    <property type="component" value="Unassembled WGS sequence"/>
</dbReference>
<protein>
    <submittedName>
        <fullName evidence="8">SigB/SigF/SigG family RNA polymerase sigma factor</fullName>
    </submittedName>
</protein>
<evidence type="ECO:0000313" key="8">
    <source>
        <dbReference type="EMBL" id="MBK1467738.1"/>
    </source>
</evidence>
<keyword evidence="1" id="KW-0805">Transcription regulation</keyword>
<dbReference type="InterPro" id="IPR007627">
    <property type="entry name" value="RNA_pol_sigma70_r2"/>
</dbReference>